<dbReference type="Gene3D" id="1.10.30.20">
    <property type="entry name" value="Bacterial XPD DNA helicase, FeS cluster domain"/>
    <property type="match status" value="1"/>
</dbReference>
<dbReference type="GO" id="GO:0046872">
    <property type="term" value="F:metal ion binding"/>
    <property type="evidence" value="ECO:0007669"/>
    <property type="project" value="UniProtKB-KW"/>
</dbReference>
<evidence type="ECO:0000256" key="5">
    <source>
        <dbReference type="ARBA" id="ARBA00022741"/>
    </source>
</evidence>
<dbReference type="Pfam" id="PF06733">
    <property type="entry name" value="DEAD_2"/>
    <property type="match status" value="1"/>
</dbReference>
<feature type="domain" description="Helicase ATP-binding" evidence="17">
    <location>
        <begin position="19"/>
        <end position="258"/>
    </location>
</feature>
<dbReference type="GO" id="GO:0005524">
    <property type="term" value="F:ATP binding"/>
    <property type="evidence" value="ECO:0007669"/>
    <property type="project" value="UniProtKB-KW"/>
</dbReference>
<evidence type="ECO:0000256" key="8">
    <source>
        <dbReference type="ARBA" id="ARBA00022806"/>
    </source>
</evidence>
<dbReference type="InterPro" id="IPR010614">
    <property type="entry name" value="RAD3-like_helicase_DEAD"/>
</dbReference>
<dbReference type="InterPro" id="IPR014001">
    <property type="entry name" value="Helicase_ATP-bd"/>
</dbReference>
<dbReference type="InterPro" id="IPR014013">
    <property type="entry name" value="Helic_SF1/SF2_ATP-bd_DinG/Rad3"/>
</dbReference>
<dbReference type="GO" id="GO:0051539">
    <property type="term" value="F:4 iron, 4 sulfur cluster binding"/>
    <property type="evidence" value="ECO:0007669"/>
    <property type="project" value="UniProtKB-KW"/>
</dbReference>
<gene>
    <name evidence="19" type="ORF">OXIME_000007</name>
</gene>
<dbReference type="PROSITE" id="PS51193">
    <property type="entry name" value="HELICASE_ATP_BIND_2"/>
    <property type="match status" value="1"/>
</dbReference>
<name>A0AAX4NF49_9ARCH</name>
<keyword evidence="11" id="KW-0411">Iron-sulfur</keyword>
<dbReference type="RefSeq" id="WP_393971450.1">
    <property type="nucleotide sequence ID" value="NZ_CP133772.1"/>
</dbReference>
<dbReference type="Pfam" id="PF13307">
    <property type="entry name" value="Helicase_C_2"/>
    <property type="match status" value="1"/>
</dbReference>
<evidence type="ECO:0000256" key="3">
    <source>
        <dbReference type="ARBA" id="ARBA00022485"/>
    </source>
</evidence>
<dbReference type="SMART" id="SM00487">
    <property type="entry name" value="DEXDc"/>
    <property type="match status" value="1"/>
</dbReference>
<dbReference type="SUPFAM" id="SSF52540">
    <property type="entry name" value="P-loop containing nucleoside triphosphate hydrolases"/>
    <property type="match status" value="1"/>
</dbReference>
<accession>A0AAX4NF49</accession>
<evidence type="ECO:0000259" key="18">
    <source>
        <dbReference type="PROSITE" id="PS51193"/>
    </source>
</evidence>
<dbReference type="InterPro" id="IPR045028">
    <property type="entry name" value="DinG/Rad3-like"/>
</dbReference>
<comment type="cofactor">
    <cofactor evidence="1">
        <name>[4Fe-4S] cluster</name>
        <dbReference type="ChEBI" id="CHEBI:49883"/>
    </cofactor>
</comment>
<dbReference type="GO" id="GO:0006281">
    <property type="term" value="P:DNA repair"/>
    <property type="evidence" value="ECO:0007669"/>
    <property type="project" value="UniProtKB-KW"/>
</dbReference>
<evidence type="ECO:0000256" key="6">
    <source>
        <dbReference type="ARBA" id="ARBA00022763"/>
    </source>
</evidence>
<sequence length="621" mass="71727">MVENYGLRDYQKSIIDFVFEELKKKQSVAIESPTGSGKTIMGLLSAIRSNENQGKKILYLTRTNSQQEQVINELRSIGNRDIKAVVIQGRSNMCPLYRELETEGEFDSESLSRFCSMRKKKVMEGDKDACHYFNWKVRDPSTSQYLFSQLPTAEEFYIYGTENNLCPYESVKFALKDANLVIAPYAFFLNYGVANRFLNHWGVSREELIIILDEAHNLPDLARNASSFRISTNLVNSAEKESLDYGDIELMERIRSTDLMEMIRNTIMDLIRDRIGERDEVRIKFQDLRENMMIANSMSSEKYGNLITYLNIFGEYIAGEKEKKGHVPRSSVFSLSNYLMSWETVDEEKFVAVLSKQRNGQIEAFCMDPSVLLNPLRESRTIHMSGTLSPIDVYLNVTGFQDSSSRVIPYMFPRENLSVMYYEGTTTKYDEFDEGGASRLYEQIRSLTSAIHRNTIVFFPSYNVLDRIYSMGFPSDVMVESRNKTQSDLMEMISKFRKGGRTLFAVSGGRIAEGMNFPGNQLEFVIIAGIPYPRPDAKQDSIYRYYDRVFGKGWEYAVTYPTVIKIKQEIGRLIRNETDIGMAMILDKRARYFKKYIPEMKLSQTPLQDCQDFFMEAARRQ</sequence>
<dbReference type="GO" id="GO:0016818">
    <property type="term" value="F:hydrolase activity, acting on acid anhydrides, in phosphorus-containing anhydrides"/>
    <property type="evidence" value="ECO:0007669"/>
    <property type="project" value="InterPro"/>
</dbReference>
<evidence type="ECO:0000256" key="7">
    <source>
        <dbReference type="ARBA" id="ARBA00022801"/>
    </source>
</evidence>
<dbReference type="SMART" id="SM00491">
    <property type="entry name" value="HELICc2"/>
    <property type="match status" value="1"/>
</dbReference>
<dbReference type="InterPro" id="IPR027417">
    <property type="entry name" value="P-loop_NTPase"/>
</dbReference>
<keyword evidence="8 19" id="KW-0347">Helicase</keyword>
<evidence type="ECO:0000256" key="12">
    <source>
        <dbReference type="ARBA" id="ARBA00023125"/>
    </source>
</evidence>
<keyword evidence="5" id="KW-0547">Nucleotide-binding</keyword>
<keyword evidence="10" id="KW-0408">Iron</keyword>
<evidence type="ECO:0000256" key="10">
    <source>
        <dbReference type="ARBA" id="ARBA00023004"/>
    </source>
</evidence>
<dbReference type="GO" id="GO:0003677">
    <property type="term" value="F:DNA binding"/>
    <property type="evidence" value="ECO:0007669"/>
    <property type="project" value="UniProtKB-KW"/>
</dbReference>
<comment type="similarity">
    <text evidence="2">Belongs to the helicase family. RAD3/XPD subfamily.</text>
</comment>
<reference evidence="19 20" key="1">
    <citation type="submission" date="2023-09" db="EMBL/GenBank/DDBJ databases">
        <authorList>
            <person name="Golyshina O.V."/>
            <person name="Lunev E.A."/>
            <person name="Bargiela R."/>
            <person name="Gaines M.C."/>
            <person name="Daum B."/>
            <person name="Bale N.J."/>
            <person name="Koenen M."/>
            <person name="Sinninghe Damst J.S."/>
            <person name="Yakimov M."/>
            <person name="Golyshin P.N."/>
        </authorList>
    </citation>
    <scope>NUCLEOTIDE SEQUENCE [LARGE SCALE GENOMIC DNA]</scope>
    <source>
        <strain evidence="19 20">M1</strain>
    </source>
</reference>
<dbReference type="InterPro" id="IPR010643">
    <property type="entry name" value="HBB"/>
</dbReference>
<evidence type="ECO:0000256" key="4">
    <source>
        <dbReference type="ARBA" id="ARBA00022723"/>
    </source>
</evidence>
<dbReference type="EC" id="5.6.2.3" evidence="15"/>
<dbReference type="PANTHER" id="PTHR11472:SF34">
    <property type="entry name" value="REGULATOR OF TELOMERE ELONGATION HELICASE 1"/>
    <property type="match status" value="1"/>
</dbReference>
<evidence type="ECO:0000256" key="9">
    <source>
        <dbReference type="ARBA" id="ARBA00022840"/>
    </source>
</evidence>
<keyword evidence="4" id="KW-0479">Metal-binding</keyword>
<evidence type="ECO:0000256" key="2">
    <source>
        <dbReference type="ARBA" id="ARBA00009146"/>
    </source>
</evidence>
<evidence type="ECO:0000256" key="11">
    <source>
        <dbReference type="ARBA" id="ARBA00023014"/>
    </source>
</evidence>
<dbReference type="Gene3D" id="3.40.50.300">
    <property type="entry name" value="P-loop containing nucleotide triphosphate hydrolases"/>
    <property type="match status" value="2"/>
</dbReference>
<feature type="domain" description="Helicase ATP-binding" evidence="18">
    <location>
        <begin position="1"/>
        <end position="266"/>
    </location>
</feature>
<evidence type="ECO:0000259" key="17">
    <source>
        <dbReference type="PROSITE" id="PS51192"/>
    </source>
</evidence>
<dbReference type="Proteomes" id="UP001451606">
    <property type="component" value="Chromosome"/>
</dbReference>
<evidence type="ECO:0000256" key="16">
    <source>
        <dbReference type="ARBA" id="ARBA00048954"/>
    </source>
</evidence>
<dbReference type="KEGG" id="omr:OXIME_000007"/>
<dbReference type="SMART" id="SM00488">
    <property type="entry name" value="DEXDc2"/>
    <property type="match status" value="1"/>
</dbReference>
<evidence type="ECO:0000313" key="19">
    <source>
        <dbReference type="EMBL" id="WYX99476.1"/>
    </source>
</evidence>
<keyword evidence="7" id="KW-0378">Hydrolase</keyword>
<dbReference type="InterPro" id="IPR006555">
    <property type="entry name" value="ATP-dep_Helicase_C"/>
</dbReference>
<proteinExistence type="inferred from homology"/>
<evidence type="ECO:0000256" key="14">
    <source>
        <dbReference type="ARBA" id="ARBA00023235"/>
    </source>
</evidence>
<dbReference type="GeneID" id="95966731"/>
<protein>
    <recommendedName>
        <fullName evidence="15">DNA 5'-3' helicase</fullName>
        <ecNumber evidence="15">5.6.2.3</ecNumber>
    </recommendedName>
</protein>
<dbReference type="EMBL" id="CP133772">
    <property type="protein sequence ID" value="WYX99476.1"/>
    <property type="molecule type" value="Genomic_DNA"/>
</dbReference>
<comment type="catalytic activity">
    <reaction evidence="16">
        <text>ATP + H2O = ADP + phosphate + H(+)</text>
        <dbReference type="Rhea" id="RHEA:13065"/>
        <dbReference type="ChEBI" id="CHEBI:15377"/>
        <dbReference type="ChEBI" id="CHEBI:15378"/>
        <dbReference type="ChEBI" id="CHEBI:30616"/>
        <dbReference type="ChEBI" id="CHEBI:43474"/>
        <dbReference type="ChEBI" id="CHEBI:456216"/>
        <dbReference type="EC" id="5.6.2.3"/>
    </reaction>
</comment>
<dbReference type="InterPro" id="IPR042493">
    <property type="entry name" value="XPD_DNA_FeS"/>
</dbReference>
<dbReference type="PANTHER" id="PTHR11472">
    <property type="entry name" value="DNA REPAIR DEAD HELICASE RAD3/XP-D SUBFAMILY MEMBER"/>
    <property type="match status" value="1"/>
</dbReference>
<keyword evidence="14" id="KW-0413">Isomerase</keyword>
<dbReference type="GO" id="GO:0043139">
    <property type="term" value="F:5'-3' DNA helicase activity"/>
    <property type="evidence" value="ECO:0007669"/>
    <property type="project" value="UniProtKB-EC"/>
</dbReference>
<organism evidence="19 20">
    <name type="scientific">Oxyplasma meridianum</name>
    <dbReference type="NCBI Taxonomy" id="3073602"/>
    <lineage>
        <taxon>Archaea</taxon>
        <taxon>Methanobacteriati</taxon>
        <taxon>Thermoplasmatota</taxon>
        <taxon>Thermoplasmata</taxon>
        <taxon>Thermoplasmatales</taxon>
        <taxon>Thermoplasmataceae</taxon>
        <taxon>Oxyplasma</taxon>
    </lineage>
</organism>
<evidence type="ECO:0000256" key="13">
    <source>
        <dbReference type="ARBA" id="ARBA00023204"/>
    </source>
</evidence>
<keyword evidence="13" id="KW-0234">DNA repair</keyword>
<dbReference type="AlphaFoldDB" id="A0AAX4NF49"/>
<dbReference type="InterPro" id="IPR006554">
    <property type="entry name" value="Helicase-like_DEXD_c2"/>
</dbReference>
<evidence type="ECO:0000313" key="20">
    <source>
        <dbReference type="Proteomes" id="UP001451606"/>
    </source>
</evidence>
<dbReference type="Gene3D" id="1.10.275.40">
    <property type="match status" value="1"/>
</dbReference>
<dbReference type="PROSITE" id="PS51192">
    <property type="entry name" value="HELICASE_ATP_BIND_1"/>
    <property type="match status" value="1"/>
</dbReference>
<evidence type="ECO:0000256" key="1">
    <source>
        <dbReference type="ARBA" id="ARBA00001966"/>
    </source>
</evidence>
<keyword evidence="3" id="KW-0004">4Fe-4S</keyword>
<keyword evidence="6" id="KW-0227">DNA damage</keyword>
<keyword evidence="12" id="KW-0238">DNA-binding</keyword>
<evidence type="ECO:0000256" key="15">
    <source>
        <dbReference type="ARBA" id="ARBA00044969"/>
    </source>
</evidence>
<dbReference type="Pfam" id="PF06777">
    <property type="entry name" value="HBB"/>
    <property type="match status" value="1"/>
</dbReference>
<keyword evidence="9" id="KW-0067">ATP-binding</keyword>
<keyword evidence="20" id="KW-1185">Reference proteome</keyword>